<feature type="compositionally biased region" description="Basic and acidic residues" evidence="2">
    <location>
        <begin position="225"/>
        <end position="237"/>
    </location>
</feature>
<dbReference type="PANTHER" id="PTHR13082:SF0">
    <property type="entry name" value="HISTONE DEACETYLASE COMPLEX SUBUNIT SAP18"/>
    <property type="match status" value="1"/>
</dbReference>
<dbReference type="InterPro" id="IPR042534">
    <property type="entry name" value="SAP18_sf"/>
</dbReference>
<gene>
    <name evidence="3" type="ORF">PMAA_075860</name>
</gene>
<dbReference type="EMBL" id="DS995900">
    <property type="protein sequence ID" value="EEA26518.1"/>
    <property type="molecule type" value="Genomic_DNA"/>
</dbReference>
<protein>
    <submittedName>
        <fullName evidence="3">Sin3-associated polypeptide Sap18, putative</fullName>
    </submittedName>
</protein>
<dbReference type="HOGENOM" id="CLU_487532_0_0_1"/>
<dbReference type="Pfam" id="PF06487">
    <property type="entry name" value="SAP18"/>
    <property type="match status" value="1"/>
</dbReference>
<evidence type="ECO:0000256" key="1">
    <source>
        <dbReference type="ARBA" id="ARBA00009143"/>
    </source>
</evidence>
<dbReference type="Gene3D" id="3.10.20.550">
    <property type="entry name" value="ASAP complex, SAP18 subunit"/>
    <property type="match status" value="1"/>
</dbReference>
<comment type="similarity">
    <text evidence="1">Belongs to the SAP18 family.</text>
</comment>
<dbReference type="PANTHER" id="PTHR13082">
    <property type="entry name" value="SAP18"/>
    <property type="match status" value="1"/>
</dbReference>
<dbReference type="VEuPathDB" id="FungiDB:PMAA_075860"/>
<dbReference type="InterPro" id="IPR010516">
    <property type="entry name" value="SAP18"/>
</dbReference>
<feature type="region of interest" description="Disordered" evidence="2">
    <location>
        <begin position="111"/>
        <end position="143"/>
    </location>
</feature>
<feature type="compositionally biased region" description="Basic and acidic residues" evidence="2">
    <location>
        <begin position="130"/>
        <end position="143"/>
    </location>
</feature>
<evidence type="ECO:0000256" key="2">
    <source>
        <dbReference type="SAM" id="MobiDB-lite"/>
    </source>
</evidence>
<feature type="region of interest" description="Disordered" evidence="2">
    <location>
        <begin position="194"/>
        <end position="240"/>
    </location>
</feature>
<organism evidence="3 4">
    <name type="scientific">Talaromyces marneffei (strain ATCC 18224 / CBS 334.59 / QM 7333)</name>
    <name type="common">Penicillium marneffei</name>
    <dbReference type="NCBI Taxonomy" id="441960"/>
    <lineage>
        <taxon>Eukaryota</taxon>
        <taxon>Fungi</taxon>
        <taxon>Dikarya</taxon>
        <taxon>Ascomycota</taxon>
        <taxon>Pezizomycotina</taxon>
        <taxon>Eurotiomycetes</taxon>
        <taxon>Eurotiomycetidae</taxon>
        <taxon>Eurotiales</taxon>
        <taxon>Trichocomaceae</taxon>
        <taxon>Talaromyces</taxon>
        <taxon>Talaromyces sect. Talaromyces</taxon>
    </lineage>
</organism>
<feature type="region of interest" description="Disordered" evidence="2">
    <location>
        <begin position="350"/>
        <end position="371"/>
    </location>
</feature>
<feature type="compositionally biased region" description="Gly residues" evidence="2">
    <location>
        <begin position="198"/>
        <end position="218"/>
    </location>
</feature>
<dbReference type="AlphaFoldDB" id="B6QBZ5"/>
<dbReference type="STRING" id="441960.B6QBZ5"/>
<dbReference type="GO" id="GO:0005634">
    <property type="term" value="C:nucleus"/>
    <property type="evidence" value="ECO:0007669"/>
    <property type="project" value="TreeGrafter"/>
</dbReference>
<dbReference type="OrthoDB" id="440566at2759"/>
<keyword evidence="4" id="KW-1185">Reference proteome</keyword>
<sequence length="559" mass="62495">MTINRETTVPFHLKLFFRQNAYHALTDFPIPTPTGPNSSRELPPHLEIYTWQSCSLRELSSLLAGALPSQLPDPQAGTRLCFRLIYPDTRGAATEGRGRYLSKDIGSVILGRSSEKNGHDEQRTNGARRPFTEKDSSSQDEGDKTLADARFVIGDYVDVAILPPLDDGSVAPPVQGGRGPLGGPIGGGMRAFRAPRENGGGGGRRGPGGGGMGRGPPGNGLPSGDWKRGERLPEERGGGWGRRRVPWPGVASLQKCSIFKIVDIKSCYLVNCLLKRYDSTRYGLSNIFPGSVNRNLLEDRISKDNEKPTETHEGSLNCFTKVVWMGKTTLFHRRLQTLSVTASLKPRGSWGTQLRMQRKSNPDRPTSLYTGTNCEVSQNLTRLKRKFRKRDALRNKRNEPIAIESYCDVQRNSPRERFSRRLTQNSERNHTQTHLLYHSAIVSPRLFPRNIADNARHNADVEQSQPGVSRGPFEVFVAPSSAFIHFLPIKNSSGGKGVAERIPEERITVVLLQSRVEDESCIYRTFVWTSHCERSQWMTGLKMFVVMSRLRADVEGWMR</sequence>
<evidence type="ECO:0000313" key="4">
    <source>
        <dbReference type="Proteomes" id="UP000001294"/>
    </source>
</evidence>
<evidence type="ECO:0000313" key="3">
    <source>
        <dbReference type="EMBL" id="EEA26518.1"/>
    </source>
</evidence>
<accession>B6QBZ5</accession>
<reference evidence="4" key="1">
    <citation type="journal article" date="2015" name="Genome Announc.">
        <title>Genome sequence of the AIDS-associated pathogen Penicillium marneffei (ATCC18224) and its near taxonomic relative Talaromyces stipitatus (ATCC10500).</title>
        <authorList>
            <person name="Nierman W.C."/>
            <person name="Fedorova-Abrams N.D."/>
            <person name="Andrianopoulos A."/>
        </authorList>
    </citation>
    <scope>NUCLEOTIDE SEQUENCE [LARGE SCALE GENOMIC DNA]</scope>
    <source>
        <strain evidence="4">ATCC 18224 / CBS 334.59 / QM 7333</strain>
    </source>
</reference>
<dbReference type="Proteomes" id="UP000001294">
    <property type="component" value="Unassembled WGS sequence"/>
</dbReference>
<feature type="compositionally biased region" description="Basic and acidic residues" evidence="2">
    <location>
        <begin position="113"/>
        <end position="123"/>
    </location>
</feature>
<name>B6QBZ5_TALMQ</name>
<proteinExistence type="inferred from homology"/>